<keyword evidence="8" id="KW-0067">ATP-binding</keyword>
<evidence type="ECO:0000256" key="13">
    <source>
        <dbReference type="SAM" id="Coils"/>
    </source>
</evidence>
<sequence length="678" mass="74795">MSESTPDEQRMREMEQELSRLRLLVDRSHGTLVLHDIRGRLLESNRYAHENLGYTREEFLKLEIGDVNPTVGAIPKAQLGESWRKMPLNSSVRVETRHRHKDGHEIPMEMVIAPFMEQGERLFVAVGRNISERARMEEQRREMFARLDELVATRTAALQREVAEHERTERELSKAMEAAEAASLAKSQFLASMSHELRTPLNAVIGYSEMLIEDAEDGGDASLIPDLERIRGAGKHLLGVINDILDLSKVEAGKIELYIEPISLDELIAEVMATIKPLARANDNALSLSVETTVKTITTDVTRLRQVLFNLLSNACKFTDSGRVELRVRELDVEGEAWIRYEIEDTGVGIDAEQLPKLFKPFTQADASTSRRFGGTGLGLSISDQFAKMLGGGIDVRSEREVGSTFSLWLPAVHPVAPTSTGAAVFEPAPREQLGTVLIVDDEAESRALLRRLLENEGYAVLSAPSGARALELAAEHEPDAITLDVMMPGMDGWAVLSRLKQIPALADTPVVLVSMVPDAGMGYALGAADVLSKPVARERLLSVLSRYRLGPGSNHVLVVDDDADARELLCRAVLEAGWHVQEAQNGLIALAAMRAHKPRLVLLDLMMPQIDGFEVLEQLRADPALRAVPVVIVTAKMLSESERRLLSLKAASVLAKGSYSRTDLVEHLRELVSRKLG</sequence>
<dbReference type="CDD" id="cd00130">
    <property type="entry name" value="PAS"/>
    <property type="match status" value="1"/>
</dbReference>
<dbReference type="PROSITE" id="PS50109">
    <property type="entry name" value="HIS_KIN"/>
    <property type="match status" value="1"/>
</dbReference>
<evidence type="ECO:0000256" key="11">
    <source>
        <dbReference type="ARBA" id="ARBA00023306"/>
    </source>
</evidence>
<dbReference type="PRINTS" id="PR00344">
    <property type="entry name" value="BCTRLSENSOR"/>
</dbReference>
<dbReference type="Pfam" id="PF00512">
    <property type="entry name" value="HisKA"/>
    <property type="match status" value="1"/>
</dbReference>
<dbReference type="SUPFAM" id="SSF55874">
    <property type="entry name" value="ATPase domain of HSP90 chaperone/DNA topoisomerase II/histidine kinase"/>
    <property type="match status" value="1"/>
</dbReference>
<dbReference type="FunFam" id="1.10.287.130:FF:000038">
    <property type="entry name" value="Sensory transduction histidine kinase"/>
    <property type="match status" value="1"/>
</dbReference>
<keyword evidence="11" id="KW-0131">Cell cycle</keyword>
<dbReference type="InterPro" id="IPR036097">
    <property type="entry name" value="HisK_dim/P_sf"/>
</dbReference>
<accession>A0A2S9XRB0</accession>
<keyword evidence="5 18" id="KW-0808">Transferase</keyword>
<dbReference type="Gene3D" id="3.30.450.20">
    <property type="entry name" value="PAS domain"/>
    <property type="match status" value="1"/>
</dbReference>
<evidence type="ECO:0000256" key="12">
    <source>
        <dbReference type="PROSITE-ProRule" id="PRU00169"/>
    </source>
</evidence>
<organism evidence="18 19">
    <name type="scientific">Enhygromyxa salina</name>
    <dbReference type="NCBI Taxonomy" id="215803"/>
    <lineage>
        <taxon>Bacteria</taxon>
        <taxon>Pseudomonadati</taxon>
        <taxon>Myxococcota</taxon>
        <taxon>Polyangia</taxon>
        <taxon>Nannocystales</taxon>
        <taxon>Nannocystaceae</taxon>
        <taxon>Enhygromyxa</taxon>
    </lineage>
</organism>
<evidence type="ECO:0000256" key="9">
    <source>
        <dbReference type="ARBA" id="ARBA00023012"/>
    </source>
</evidence>
<dbReference type="NCBIfam" id="TIGR00229">
    <property type="entry name" value="sensory_box"/>
    <property type="match status" value="1"/>
</dbReference>
<dbReference type="SUPFAM" id="SSF55785">
    <property type="entry name" value="PYP-like sensor domain (PAS domain)"/>
    <property type="match status" value="1"/>
</dbReference>
<feature type="modified residue" description="4-aspartylphosphate" evidence="12">
    <location>
        <position position="485"/>
    </location>
</feature>
<keyword evidence="7" id="KW-0418">Kinase</keyword>
<reference evidence="18 19" key="1">
    <citation type="submission" date="2018-03" db="EMBL/GenBank/DDBJ databases">
        <title>Draft Genome Sequences of the Obligatory Marine Myxobacteria Enhygromyxa salina SWB005.</title>
        <authorList>
            <person name="Poehlein A."/>
            <person name="Moghaddam J.A."/>
            <person name="Harms H."/>
            <person name="Alanjari M."/>
            <person name="Koenig G.M."/>
            <person name="Daniel R."/>
            <person name="Schaeberle T.F."/>
        </authorList>
    </citation>
    <scope>NUCLEOTIDE SEQUENCE [LARGE SCALE GENOMIC DNA]</scope>
    <source>
        <strain evidence="18 19">SWB005</strain>
    </source>
</reference>
<dbReference type="SMART" id="SM00448">
    <property type="entry name" value="REC"/>
    <property type="match status" value="2"/>
</dbReference>
<dbReference type="SMART" id="SM00388">
    <property type="entry name" value="HisKA"/>
    <property type="match status" value="1"/>
</dbReference>
<evidence type="ECO:0000256" key="3">
    <source>
        <dbReference type="ARBA" id="ARBA00012438"/>
    </source>
</evidence>
<gene>
    <name evidence="18" type="primary">rpfC_2</name>
    <name evidence="18" type="ORF">ENSA5_39990</name>
</gene>
<dbReference type="Pfam" id="PF02518">
    <property type="entry name" value="HATPase_c"/>
    <property type="match status" value="1"/>
</dbReference>
<dbReference type="InterPro" id="IPR011006">
    <property type="entry name" value="CheY-like_superfamily"/>
</dbReference>
<dbReference type="AlphaFoldDB" id="A0A2S9XRB0"/>
<dbReference type="SMART" id="SM00387">
    <property type="entry name" value="HATPase_c"/>
    <property type="match status" value="1"/>
</dbReference>
<dbReference type="SUPFAM" id="SSF52172">
    <property type="entry name" value="CheY-like"/>
    <property type="match status" value="2"/>
</dbReference>
<dbReference type="Gene3D" id="3.40.50.2300">
    <property type="match status" value="2"/>
</dbReference>
<dbReference type="CDD" id="cd00082">
    <property type="entry name" value="HisKA"/>
    <property type="match status" value="1"/>
</dbReference>
<dbReference type="GO" id="GO:0005886">
    <property type="term" value="C:plasma membrane"/>
    <property type="evidence" value="ECO:0007669"/>
    <property type="project" value="TreeGrafter"/>
</dbReference>
<evidence type="ECO:0000259" key="16">
    <source>
        <dbReference type="PROSITE" id="PS50112"/>
    </source>
</evidence>
<comment type="subcellular location">
    <subcellularLocation>
        <location evidence="2">Membrane</location>
    </subcellularLocation>
</comment>
<dbReference type="EC" id="2.7.13.3" evidence="3"/>
<feature type="domain" description="PAS" evidence="16">
    <location>
        <begin position="17"/>
        <end position="60"/>
    </location>
</feature>
<dbReference type="PROSITE" id="PS50113">
    <property type="entry name" value="PAC"/>
    <property type="match status" value="1"/>
</dbReference>
<dbReference type="OrthoDB" id="9796305at2"/>
<evidence type="ECO:0000256" key="4">
    <source>
        <dbReference type="ARBA" id="ARBA00022553"/>
    </source>
</evidence>
<keyword evidence="9" id="KW-0902">Two-component regulatory system</keyword>
<dbReference type="CDD" id="cd16922">
    <property type="entry name" value="HATPase_EvgS-ArcB-TorS-like"/>
    <property type="match status" value="1"/>
</dbReference>
<dbReference type="InterPro" id="IPR003594">
    <property type="entry name" value="HATPase_dom"/>
</dbReference>
<dbReference type="InterPro" id="IPR001789">
    <property type="entry name" value="Sig_transdc_resp-reg_receiver"/>
</dbReference>
<dbReference type="PANTHER" id="PTHR43047">
    <property type="entry name" value="TWO-COMPONENT HISTIDINE PROTEIN KINASE"/>
    <property type="match status" value="1"/>
</dbReference>
<evidence type="ECO:0000256" key="7">
    <source>
        <dbReference type="ARBA" id="ARBA00022777"/>
    </source>
</evidence>
<dbReference type="InterPro" id="IPR003661">
    <property type="entry name" value="HisK_dim/P_dom"/>
</dbReference>
<evidence type="ECO:0000256" key="8">
    <source>
        <dbReference type="ARBA" id="ARBA00022840"/>
    </source>
</evidence>
<keyword evidence="4 12" id="KW-0597">Phosphoprotein</keyword>
<keyword evidence="10" id="KW-0472">Membrane</keyword>
<dbReference type="Pfam" id="PF00072">
    <property type="entry name" value="Response_reg"/>
    <property type="match status" value="2"/>
</dbReference>
<dbReference type="InterPro" id="IPR000014">
    <property type="entry name" value="PAS"/>
</dbReference>
<dbReference type="GO" id="GO:0005524">
    <property type="term" value="F:ATP binding"/>
    <property type="evidence" value="ECO:0007669"/>
    <property type="project" value="UniProtKB-KW"/>
</dbReference>
<dbReference type="EMBL" id="PVNK01000171">
    <property type="protein sequence ID" value="PRP95408.1"/>
    <property type="molecule type" value="Genomic_DNA"/>
</dbReference>
<dbReference type="Pfam" id="PF13426">
    <property type="entry name" value="PAS_9"/>
    <property type="match status" value="1"/>
</dbReference>
<dbReference type="SUPFAM" id="SSF47384">
    <property type="entry name" value="Homodimeric domain of signal transducing histidine kinase"/>
    <property type="match status" value="1"/>
</dbReference>
<keyword evidence="13" id="KW-0175">Coiled coil</keyword>
<evidence type="ECO:0000313" key="19">
    <source>
        <dbReference type="Proteomes" id="UP000237968"/>
    </source>
</evidence>
<evidence type="ECO:0000256" key="1">
    <source>
        <dbReference type="ARBA" id="ARBA00000085"/>
    </source>
</evidence>
<feature type="domain" description="Histidine kinase" evidence="14">
    <location>
        <begin position="192"/>
        <end position="414"/>
    </location>
</feature>
<dbReference type="PROSITE" id="PS50112">
    <property type="entry name" value="PAS"/>
    <property type="match status" value="1"/>
</dbReference>
<dbReference type="InterPro" id="IPR005467">
    <property type="entry name" value="His_kinase_dom"/>
</dbReference>
<feature type="modified residue" description="4-aspartylphosphate" evidence="12">
    <location>
        <position position="605"/>
    </location>
</feature>
<dbReference type="InterPro" id="IPR004358">
    <property type="entry name" value="Sig_transdc_His_kin-like_C"/>
</dbReference>
<dbReference type="GO" id="GO:0009927">
    <property type="term" value="F:histidine phosphotransfer kinase activity"/>
    <property type="evidence" value="ECO:0007669"/>
    <property type="project" value="TreeGrafter"/>
</dbReference>
<dbReference type="InterPro" id="IPR000700">
    <property type="entry name" value="PAS-assoc_C"/>
</dbReference>
<name>A0A2S9XRB0_9BACT</name>
<dbReference type="Proteomes" id="UP000237968">
    <property type="component" value="Unassembled WGS sequence"/>
</dbReference>
<evidence type="ECO:0000313" key="18">
    <source>
        <dbReference type="EMBL" id="PRP95408.1"/>
    </source>
</evidence>
<dbReference type="InterPro" id="IPR001610">
    <property type="entry name" value="PAC"/>
</dbReference>
<feature type="coiled-coil region" evidence="13">
    <location>
        <begin position="133"/>
        <end position="185"/>
    </location>
</feature>
<protein>
    <recommendedName>
        <fullName evidence="3">histidine kinase</fullName>
        <ecNumber evidence="3">2.7.13.3</ecNumber>
    </recommendedName>
</protein>
<evidence type="ECO:0000259" key="14">
    <source>
        <dbReference type="PROSITE" id="PS50109"/>
    </source>
</evidence>
<dbReference type="Gene3D" id="1.10.287.130">
    <property type="match status" value="1"/>
</dbReference>
<keyword evidence="19" id="KW-1185">Reference proteome</keyword>
<evidence type="ECO:0000256" key="10">
    <source>
        <dbReference type="ARBA" id="ARBA00023136"/>
    </source>
</evidence>
<dbReference type="PROSITE" id="PS50110">
    <property type="entry name" value="RESPONSE_REGULATORY"/>
    <property type="match status" value="2"/>
</dbReference>
<evidence type="ECO:0000256" key="2">
    <source>
        <dbReference type="ARBA" id="ARBA00004370"/>
    </source>
</evidence>
<dbReference type="Gene3D" id="3.30.565.10">
    <property type="entry name" value="Histidine kinase-like ATPase, C-terminal domain"/>
    <property type="match status" value="1"/>
</dbReference>
<dbReference type="GO" id="GO:0000155">
    <property type="term" value="F:phosphorelay sensor kinase activity"/>
    <property type="evidence" value="ECO:0007669"/>
    <property type="project" value="InterPro"/>
</dbReference>
<feature type="domain" description="Response regulatory" evidence="15">
    <location>
        <begin position="436"/>
        <end position="549"/>
    </location>
</feature>
<dbReference type="FunFam" id="3.30.565.10:FF:000010">
    <property type="entry name" value="Sensor histidine kinase RcsC"/>
    <property type="match status" value="1"/>
</dbReference>
<evidence type="ECO:0000256" key="6">
    <source>
        <dbReference type="ARBA" id="ARBA00022741"/>
    </source>
</evidence>
<proteinExistence type="predicted"/>
<evidence type="ECO:0000259" key="15">
    <source>
        <dbReference type="PROSITE" id="PS50110"/>
    </source>
</evidence>
<dbReference type="RefSeq" id="WP_106393296.1">
    <property type="nucleotide sequence ID" value="NZ_PVNK01000171.1"/>
</dbReference>
<evidence type="ECO:0000256" key="5">
    <source>
        <dbReference type="ARBA" id="ARBA00022679"/>
    </source>
</evidence>
<dbReference type="InterPro" id="IPR035965">
    <property type="entry name" value="PAS-like_dom_sf"/>
</dbReference>
<feature type="domain" description="PAC" evidence="17">
    <location>
        <begin position="92"/>
        <end position="142"/>
    </location>
</feature>
<dbReference type="PANTHER" id="PTHR43047:SF72">
    <property type="entry name" value="OSMOSENSING HISTIDINE PROTEIN KINASE SLN1"/>
    <property type="match status" value="1"/>
</dbReference>
<dbReference type="SMART" id="SM00086">
    <property type="entry name" value="PAC"/>
    <property type="match status" value="1"/>
</dbReference>
<keyword evidence="6" id="KW-0547">Nucleotide-binding</keyword>
<dbReference type="InterPro" id="IPR036890">
    <property type="entry name" value="HATPase_C_sf"/>
</dbReference>
<feature type="domain" description="Response regulatory" evidence="15">
    <location>
        <begin position="556"/>
        <end position="672"/>
    </location>
</feature>
<evidence type="ECO:0000259" key="17">
    <source>
        <dbReference type="PROSITE" id="PS50113"/>
    </source>
</evidence>
<comment type="catalytic activity">
    <reaction evidence="1">
        <text>ATP + protein L-histidine = ADP + protein N-phospho-L-histidine.</text>
        <dbReference type="EC" id="2.7.13.3"/>
    </reaction>
</comment>
<comment type="caution">
    <text evidence="18">The sequence shown here is derived from an EMBL/GenBank/DDBJ whole genome shotgun (WGS) entry which is preliminary data.</text>
</comment>